<dbReference type="Pfam" id="PF17963">
    <property type="entry name" value="Big_9"/>
    <property type="match status" value="2"/>
</dbReference>
<feature type="compositionally biased region" description="Basic and acidic residues" evidence="1">
    <location>
        <begin position="965"/>
        <end position="976"/>
    </location>
</feature>
<proteinExistence type="predicted"/>
<dbReference type="Gene3D" id="2.60.40.3440">
    <property type="match status" value="2"/>
</dbReference>
<feature type="compositionally biased region" description="Basic and acidic residues" evidence="1">
    <location>
        <begin position="704"/>
        <end position="714"/>
    </location>
</feature>
<feature type="compositionally biased region" description="Basic and acidic residues" evidence="1">
    <location>
        <begin position="679"/>
        <end position="692"/>
    </location>
</feature>
<accession>A0A0F9RU26</accession>
<feature type="region of interest" description="Disordered" evidence="1">
    <location>
        <begin position="1011"/>
        <end position="1057"/>
    </location>
</feature>
<dbReference type="InterPro" id="IPR018247">
    <property type="entry name" value="EF_Hand_1_Ca_BS"/>
</dbReference>
<feature type="region of interest" description="Disordered" evidence="1">
    <location>
        <begin position="200"/>
        <end position="219"/>
    </location>
</feature>
<evidence type="ECO:0008006" key="3">
    <source>
        <dbReference type="Google" id="ProtNLM"/>
    </source>
</evidence>
<gene>
    <name evidence="2" type="ORF">LCGC14_0853640</name>
</gene>
<evidence type="ECO:0000256" key="1">
    <source>
        <dbReference type="SAM" id="MobiDB-lite"/>
    </source>
</evidence>
<feature type="region of interest" description="Disordered" evidence="1">
    <location>
        <begin position="952"/>
        <end position="989"/>
    </location>
</feature>
<dbReference type="Pfam" id="PF13585">
    <property type="entry name" value="CHU_C"/>
    <property type="match status" value="1"/>
</dbReference>
<comment type="caution">
    <text evidence="2">The sequence shown here is derived from an EMBL/GenBank/DDBJ whole genome shotgun (WGS) entry which is preliminary data.</text>
</comment>
<organism evidence="2">
    <name type="scientific">marine sediment metagenome</name>
    <dbReference type="NCBI Taxonomy" id="412755"/>
    <lineage>
        <taxon>unclassified sequences</taxon>
        <taxon>metagenomes</taxon>
        <taxon>ecological metagenomes</taxon>
    </lineage>
</organism>
<feature type="compositionally biased region" description="Polar residues" evidence="1">
    <location>
        <begin position="210"/>
        <end position="219"/>
    </location>
</feature>
<name>A0A0F9RU26_9ZZZZ</name>
<dbReference type="AlphaFoldDB" id="A0A0F9RU26"/>
<sequence length="1167" mass="126960">MNKCFTSITAYLVGFLILGIFCGTQFASAQANSIRTDVTFNWADTQTTLNDPANLQSISIDGVDYNTFVVPSSYEMTRLGPGGHGENNIWMNGTLSISGSDKPNWATGALQAYQSLNLNNYFQSGNTGDNFCGDYSAITTTDAQIQTIRYNPGIPSNPDGVIAITERGGNNCMYIELYGIPTAGGSEQLLGRTFIRNQGNLTGVRPQAPPTSNSDYWSSGRNNENNQIIGIALYELSELAPVGSIITSIRYMGATTDHGDGKFFLMQTYAEDDTLRIKLDREGNGDIAANDNVPSGSTYTLNTSTSNGNLTFNSDGTFNYVPNPGFTGNDSFEYEVCLPAPNTGVCDEGTAVIIIRLEAIFDPINVSQNSVNTVINVLDNDNFGSSGPRISGAITDFTLPTHGTISLSDNGTPIDSYDDYFSYTPNTDFIGTDFFNYEITDAGGSVDVASVYITTALDSDSDGLNDITDLDDDNDGIIDANEITECIDDDYFAWEFNSPVGTRTNDFIQNPAISNWLISSTTNVTTGTGLTGDSPGAELQLFDIDAITYGEAVLQDEYVEVSFTTASGRLVNPIIERIGMNWYQNSGGSAVGNSYDVAVAISKDNFVTSMLLYSDIKVHYPDNGISEFFDFMPTGSSFNLEENTTYAIRIYSYNQQNDGNVPYSVFDDFTVRVSACQERNSDSDTLPDHIDSDSDNDGCVDSIEAGHTDPDGDRYLGNSPVVIDAKGLVTGQGGYTGNVARVTEPNRIITLDNSPVDVRINSGESATFSAIFGGSDLTFQWQMSTNEGNSWNPIFDGDLYAGTQTNSLVLTNVPSSENSNDFRLVATDTNSLCNLITISESANLAINPEMTIDLDRDDDGILDSFEDLNLDGDNDPATDPTNSDGDIYPDYLDIDSDNDGIPDNVEAQTTSDYIPPSLLDVNQNGLDDAYEIGENMGIIPVNTDGEDLPDYLDTDSDNDNVPDNIEGHDRDHDGRADISFLSSDKDNDGLDDGYEGSVLLDVDVNDEIDNPFTDLTNTDGDGELDYRDVDDDNDGIPTRKEDGNTDRNYANDDIDNNGTPDYLEANPPEVEVFNIVTPNGDGAHDFLMISGLDERPNNSIKILNRWGVQVYETESYDSSGNYFEGISQARSQIGKEERLPVGTYFYILNYEDLDGKFKSLSGYLYLN</sequence>
<protein>
    <recommendedName>
        <fullName evidence="3">Ig-like domain-containing protein</fullName>
    </recommendedName>
</protein>
<dbReference type="EMBL" id="LAZR01002557">
    <property type="protein sequence ID" value="KKN28496.1"/>
    <property type="molecule type" value="Genomic_DNA"/>
</dbReference>
<reference evidence="2" key="1">
    <citation type="journal article" date="2015" name="Nature">
        <title>Complex archaea that bridge the gap between prokaryotes and eukaryotes.</title>
        <authorList>
            <person name="Spang A."/>
            <person name="Saw J.H."/>
            <person name="Jorgensen S.L."/>
            <person name="Zaremba-Niedzwiedzka K."/>
            <person name="Martijn J."/>
            <person name="Lind A.E."/>
            <person name="van Eijk R."/>
            <person name="Schleper C."/>
            <person name="Guy L."/>
            <person name="Ettema T.J."/>
        </authorList>
    </citation>
    <scope>NUCLEOTIDE SEQUENCE</scope>
</reference>
<feature type="region of interest" description="Disordered" evidence="1">
    <location>
        <begin position="678"/>
        <end position="715"/>
    </location>
</feature>
<feature type="compositionally biased region" description="Acidic residues" evidence="1">
    <location>
        <begin position="1020"/>
        <end position="1034"/>
    </location>
</feature>
<evidence type="ECO:0000313" key="2">
    <source>
        <dbReference type="EMBL" id="KKN28496.1"/>
    </source>
</evidence>
<dbReference type="PROSITE" id="PS00018">
    <property type="entry name" value="EF_HAND_1"/>
    <property type="match status" value="1"/>
</dbReference>